<organism evidence="1 2">
    <name type="scientific">Trifolium subterraneum</name>
    <name type="common">Subterranean clover</name>
    <dbReference type="NCBI Taxonomy" id="3900"/>
    <lineage>
        <taxon>Eukaryota</taxon>
        <taxon>Viridiplantae</taxon>
        <taxon>Streptophyta</taxon>
        <taxon>Embryophyta</taxon>
        <taxon>Tracheophyta</taxon>
        <taxon>Spermatophyta</taxon>
        <taxon>Magnoliopsida</taxon>
        <taxon>eudicotyledons</taxon>
        <taxon>Gunneridae</taxon>
        <taxon>Pentapetalae</taxon>
        <taxon>rosids</taxon>
        <taxon>fabids</taxon>
        <taxon>Fabales</taxon>
        <taxon>Fabaceae</taxon>
        <taxon>Papilionoideae</taxon>
        <taxon>50 kb inversion clade</taxon>
        <taxon>NPAAA clade</taxon>
        <taxon>Hologalegina</taxon>
        <taxon>IRL clade</taxon>
        <taxon>Trifolieae</taxon>
        <taxon>Trifolium</taxon>
    </lineage>
</organism>
<proteinExistence type="predicted"/>
<evidence type="ECO:0000313" key="2">
    <source>
        <dbReference type="Proteomes" id="UP000242715"/>
    </source>
</evidence>
<reference evidence="2" key="1">
    <citation type="journal article" date="2017" name="Front. Plant Sci.">
        <title>Climate Clever Clovers: New Paradigm to Reduce the Environmental Footprint of Ruminants by Breeding Low Methanogenic Forages Utilizing Haplotype Variation.</title>
        <authorList>
            <person name="Kaur P."/>
            <person name="Appels R."/>
            <person name="Bayer P.E."/>
            <person name="Keeble-Gagnere G."/>
            <person name="Wang J."/>
            <person name="Hirakawa H."/>
            <person name="Shirasawa K."/>
            <person name="Vercoe P."/>
            <person name="Stefanova K."/>
            <person name="Durmic Z."/>
            <person name="Nichols P."/>
            <person name="Revell C."/>
            <person name="Isobe S.N."/>
            <person name="Edwards D."/>
            <person name="Erskine W."/>
        </authorList>
    </citation>
    <scope>NUCLEOTIDE SEQUENCE [LARGE SCALE GENOMIC DNA]</scope>
    <source>
        <strain evidence="2">cv. Daliak</strain>
    </source>
</reference>
<evidence type="ECO:0000313" key="1">
    <source>
        <dbReference type="EMBL" id="GAU25115.1"/>
    </source>
</evidence>
<accession>A0A2Z6MNJ4</accession>
<name>A0A2Z6MNJ4_TRISU</name>
<gene>
    <name evidence="1" type="ORF">TSUD_274040</name>
</gene>
<dbReference type="EMBL" id="DF973304">
    <property type="protein sequence ID" value="GAU25115.1"/>
    <property type="molecule type" value="Genomic_DNA"/>
</dbReference>
<protein>
    <submittedName>
        <fullName evidence="1">Uncharacterized protein</fullName>
    </submittedName>
</protein>
<dbReference type="AlphaFoldDB" id="A0A2Z6MNJ4"/>
<dbReference type="Proteomes" id="UP000242715">
    <property type="component" value="Unassembled WGS sequence"/>
</dbReference>
<sequence length="51" mass="5369">METILQLGILGFNQDGGSEKMEGLRTVGGVVGEVEVEMGDEGDVTEEKAVD</sequence>
<keyword evidence="2" id="KW-1185">Reference proteome</keyword>